<dbReference type="Proteomes" id="UP001257909">
    <property type="component" value="Unassembled WGS sequence"/>
</dbReference>
<dbReference type="EMBL" id="JAVDWR010000014">
    <property type="protein sequence ID" value="MDR7122256.1"/>
    <property type="molecule type" value="Genomic_DNA"/>
</dbReference>
<reference evidence="1 2" key="1">
    <citation type="submission" date="2023-07" db="EMBL/GenBank/DDBJ databases">
        <title>Sorghum-associated microbial communities from plants grown in Nebraska, USA.</title>
        <authorList>
            <person name="Schachtman D."/>
        </authorList>
    </citation>
    <scope>NUCLEOTIDE SEQUENCE [LARGE SCALE GENOMIC DNA]</scope>
    <source>
        <strain evidence="1 2">4138</strain>
    </source>
</reference>
<gene>
    <name evidence="1" type="ORF">J2W69_003215</name>
</gene>
<sequence>MSREGRYVATVWVITVFRNANSLAFRRYHAFASGEGRMIVATMSPPSLAHSGQWLSPLALIRALPNCWQCYFRLRPSGFALPASPFRLRPSGQCFALLKIVPDDFFFKKQRPHRRKNVIMSQVFYLAFVA</sequence>
<proteinExistence type="predicted"/>
<protein>
    <submittedName>
        <fullName evidence="1">Uncharacterized protein</fullName>
    </submittedName>
</protein>
<keyword evidence="2" id="KW-1185">Reference proteome</keyword>
<comment type="caution">
    <text evidence="1">The sequence shown here is derived from an EMBL/GenBank/DDBJ whole genome shotgun (WGS) entry which is preliminary data.</text>
</comment>
<name>A0ABU1W2R6_9GAMM</name>
<evidence type="ECO:0000313" key="2">
    <source>
        <dbReference type="Proteomes" id="UP001257909"/>
    </source>
</evidence>
<organism evidence="1 2">
    <name type="scientific">Rheinheimera soli</name>
    <dbReference type="NCBI Taxonomy" id="443616"/>
    <lineage>
        <taxon>Bacteria</taxon>
        <taxon>Pseudomonadati</taxon>
        <taxon>Pseudomonadota</taxon>
        <taxon>Gammaproteobacteria</taxon>
        <taxon>Chromatiales</taxon>
        <taxon>Chromatiaceae</taxon>
        <taxon>Rheinheimera</taxon>
    </lineage>
</organism>
<accession>A0ABU1W2R6</accession>
<evidence type="ECO:0000313" key="1">
    <source>
        <dbReference type="EMBL" id="MDR7122256.1"/>
    </source>
</evidence>
<dbReference type="RefSeq" id="WP_310280293.1">
    <property type="nucleotide sequence ID" value="NZ_JAVDWR010000014.1"/>
</dbReference>